<feature type="domain" description="Glutamine amidotransferase" evidence="1">
    <location>
        <begin position="2"/>
        <end position="103"/>
    </location>
</feature>
<organism evidence="2">
    <name type="scientific">marine sediment metagenome</name>
    <dbReference type="NCBI Taxonomy" id="412755"/>
    <lineage>
        <taxon>unclassified sequences</taxon>
        <taxon>metagenomes</taxon>
        <taxon>ecological metagenomes</taxon>
    </lineage>
</organism>
<comment type="caution">
    <text evidence="2">The sequence shown here is derived from an EMBL/GenBank/DDBJ whole genome shotgun (WGS) entry which is preliminary data.</text>
</comment>
<dbReference type="InterPro" id="IPR017926">
    <property type="entry name" value="GATASE"/>
</dbReference>
<sequence length="110" mass="12326">MLALALGAKTYKLKFGHHGGNYPVKNLRTGKIEITSHNHGFAVDKESLKDIGNTNYKITHLNLNDNTIEGLEYVDINAFTVQYHPEIKPGPHDSGCVFNKFAELIKNFNN</sequence>
<evidence type="ECO:0000313" key="2">
    <source>
        <dbReference type="EMBL" id="GAJ15891.1"/>
    </source>
</evidence>
<dbReference type="AlphaFoldDB" id="X1VK58"/>
<dbReference type="PROSITE" id="PS51273">
    <property type="entry name" value="GATASE_TYPE_1"/>
    <property type="match status" value="1"/>
</dbReference>
<dbReference type="Pfam" id="PF00117">
    <property type="entry name" value="GATase"/>
    <property type="match status" value="1"/>
</dbReference>
<dbReference type="SUPFAM" id="SSF52317">
    <property type="entry name" value="Class I glutamine amidotransferase-like"/>
    <property type="match status" value="1"/>
</dbReference>
<reference evidence="2" key="1">
    <citation type="journal article" date="2014" name="Front. Microbiol.">
        <title>High frequency of phylogenetically diverse reductive dehalogenase-homologous genes in deep subseafloor sedimentary metagenomes.</title>
        <authorList>
            <person name="Kawai M."/>
            <person name="Futagami T."/>
            <person name="Toyoda A."/>
            <person name="Takaki Y."/>
            <person name="Nishi S."/>
            <person name="Hori S."/>
            <person name="Arai W."/>
            <person name="Tsubouchi T."/>
            <person name="Morono Y."/>
            <person name="Uchiyama I."/>
            <person name="Ito T."/>
            <person name="Fujiyama A."/>
            <person name="Inagaki F."/>
            <person name="Takami H."/>
        </authorList>
    </citation>
    <scope>NUCLEOTIDE SEQUENCE</scope>
    <source>
        <strain evidence="2">Expedition CK06-06</strain>
    </source>
</reference>
<dbReference type="EMBL" id="BARW01027509">
    <property type="protein sequence ID" value="GAJ15891.1"/>
    <property type="molecule type" value="Genomic_DNA"/>
</dbReference>
<protein>
    <recommendedName>
        <fullName evidence="1">Glutamine amidotransferase domain-containing protein</fullName>
    </recommendedName>
</protein>
<accession>X1VK58</accession>
<dbReference type="Gene3D" id="3.40.50.880">
    <property type="match status" value="1"/>
</dbReference>
<dbReference type="PRINTS" id="PR00099">
    <property type="entry name" value="CPSGATASE"/>
</dbReference>
<gene>
    <name evidence="2" type="ORF">S12H4_44616</name>
</gene>
<evidence type="ECO:0000259" key="1">
    <source>
        <dbReference type="Pfam" id="PF00117"/>
    </source>
</evidence>
<name>X1VK58_9ZZZZ</name>
<dbReference type="InterPro" id="IPR029062">
    <property type="entry name" value="Class_I_gatase-like"/>
</dbReference>
<proteinExistence type="predicted"/>